<feature type="transmembrane region" description="Helical" evidence="1">
    <location>
        <begin position="433"/>
        <end position="452"/>
    </location>
</feature>
<dbReference type="Proteomes" id="UP001519363">
    <property type="component" value="Unassembled WGS sequence"/>
</dbReference>
<comment type="caution">
    <text evidence="2">The sequence shown here is derived from an EMBL/GenBank/DDBJ whole genome shotgun (WGS) entry which is preliminary data.</text>
</comment>
<evidence type="ECO:0000256" key="1">
    <source>
        <dbReference type="SAM" id="Phobius"/>
    </source>
</evidence>
<sequence>MTALREARSAPALRVRLRAFLLREPLFVAVGSVLVAVLMHWPGLAAPGSTIPQDTADPLLQAWQVAWTGHALLTDPGQLWQTNAFFPARDALAFSDSLLGYAPAGLFGSGPEAALVRYNLLYLFAYALACAGGYALARQLGASWQGAAVAGFAFAFAPWRLAHGGHLNILSTGGIPLSLAMLARGHGYRLRAGYRPPLVRPGWALAGWLVAAWQMSLGFGVGLPFAYVLLGVVLVSVVRWFLARRPALPRRLLLANLAGGLSFTAVSVLMGLPYLRVLAANPDSRRSLWDVQQHSPPWQGLFVAPTESSVWGDTAKAARDVLTAPAEMTLLVGIALIALAAAGLAASCWRPRTRLYLVLGTALSVLLLLGTKVPGDGEYSYLLLYHYLPAWDAIRTPSRLVLWTTLLLGLLAAGAVTHLTERARELSLRRPSQALRALLGLVAVLPALLVLAEGANRTAHPEVPRSPVRLSALRGPVLLLPSDQIADQRTMFFSTDGFPLLANGGSGFLPKVTDELRTRAKTFPDKPSIAHLRELGVRTVVVSARPFGNDDFRRARDTPLDDLGITSRIVDASLVFDLG</sequence>
<name>A0ABS5AB07_9PSEU</name>
<gene>
    <name evidence="2" type="ORF">JOF53_002251</name>
</gene>
<keyword evidence="1" id="KW-1133">Transmembrane helix</keyword>
<keyword evidence="3" id="KW-1185">Reference proteome</keyword>
<feature type="transmembrane region" description="Helical" evidence="1">
    <location>
        <begin position="221"/>
        <end position="242"/>
    </location>
</feature>
<protein>
    <submittedName>
        <fullName evidence="2">Uncharacterized protein</fullName>
    </submittedName>
</protein>
<dbReference type="RefSeq" id="WP_143342649.1">
    <property type="nucleotide sequence ID" value="NZ_JAGIOO010000001.1"/>
</dbReference>
<feature type="transmembrane region" description="Helical" evidence="1">
    <location>
        <begin position="400"/>
        <end position="421"/>
    </location>
</feature>
<proteinExistence type="predicted"/>
<dbReference type="EMBL" id="JAGIOO010000001">
    <property type="protein sequence ID" value="MBP2473379.1"/>
    <property type="molecule type" value="Genomic_DNA"/>
</dbReference>
<evidence type="ECO:0000313" key="3">
    <source>
        <dbReference type="Proteomes" id="UP001519363"/>
    </source>
</evidence>
<organism evidence="2 3">
    <name type="scientific">Crossiella equi</name>
    <dbReference type="NCBI Taxonomy" id="130796"/>
    <lineage>
        <taxon>Bacteria</taxon>
        <taxon>Bacillati</taxon>
        <taxon>Actinomycetota</taxon>
        <taxon>Actinomycetes</taxon>
        <taxon>Pseudonocardiales</taxon>
        <taxon>Pseudonocardiaceae</taxon>
        <taxon>Crossiella</taxon>
    </lineage>
</organism>
<feature type="transmembrane region" description="Helical" evidence="1">
    <location>
        <begin position="20"/>
        <end position="41"/>
    </location>
</feature>
<feature type="transmembrane region" description="Helical" evidence="1">
    <location>
        <begin position="254"/>
        <end position="275"/>
    </location>
</feature>
<keyword evidence="1" id="KW-0812">Transmembrane</keyword>
<reference evidence="2 3" key="1">
    <citation type="submission" date="2021-03" db="EMBL/GenBank/DDBJ databases">
        <title>Sequencing the genomes of 1000 actinobacteria strains.</title>
        <authorList>
            <person name="Klenk H.-P."/>
        </authorList>
    </citation>
    <scope>NUCLEOTIDE SEQUENCE [LARGE SCALE GENOMIC DNA]</scope>
    <source>
        <strain evidence="2 3">DSM 44580</strain>
    </source>
</reference>
<accession>A0ABS5AB07</accession>
<feature type="transmembrane region" description="Helical" evidence="1">
    <location>
        <begin position="144"/>
        <end position="161"/>
    </location>
</feature>
<evidence type="ECO:0000313" key="2">
    <source>
        <dbReference type="EMBL" id="MBP2473379.1"/>
    </source>
</evidence>
<feature type="transmembrane region" description="Helical" evidence="1">
    <location>
        <begin position="355"/>
        <end position="373"/>
    </location>
</feature>
<feature type="transmembrane region" description="Helical" evidence="1">
    <location>
        <begin position="328"/>
        <end position="348"/>
    </location>
</feature>
<feature type="transmembrane region" description="Helical" evidence="1">
    <location>
        <begin position="120"/>
        <end position="137"/>
    </location>
</feature>
<keyword evidence="1" id="KW-0472">Membrane</keyword>